<dbReference type="InterPro" id="IPR013656">
    <property type="entry name" value="PAS_4"/>
</dbReference>
<comment type="caution">
    <text evidence="5">The sequence shown here is derived from an EMBL/GenBank/DDBJ whole genome shotgun (WGS) entry which is preliminary data.</text>
</comment>
<dbReference type="SUPFAM" id="SSF55073">
    <property type="entry name" value="Nucleotide cyclase"/>
    <property type="match status" value="1"/>
</dbReference>
<dbReference type="GO" id="GO:0005886">
    <property type="term" value="C:plasma membrane"/>
    <property type="evidence" value="ECO:0007669"/>
    <property type="project" value="TreeGrafter"/>
</dbReference>
<organism evidence="5 6">
    <name type="scientific">Salinarimonas soli</name>
    <dbReference type="NCBI Taxonomy" id="1638099"/>
    <lineage>
        <taxon>Bacteria</taxon>
        <taxon>Pseudomonadati</taxon>
        <taxon>Pseudomonadota</taxon>
        <taxon>Alphaproteobacteria</taxon>
        <taxon>Hyphomicrobiales</taxon>
        <taxon>Salinarimonadaceae</taxon>
        <taxon>Salinarimonas</taxon>
    </lineage>
</organism>
<dbReference type="NCBIfam" id="TIGR00254">
    <property type="entry name" value="GGDEF"/>
    <property type="match status" value="1"/>
</dbReference>
<dbReference type="InterPro" id="IPR043128">
    <property type="entry name" value="Rev_trsase/Diguanyl_cyclase"/>
</dbReference>
<dbReference type="InterPro" id="IPR029787">
    <property type="entry name" value="Nucleotide_cyclase"/>
</dbReference>
<dbReference type="PROSITE" id="PS50887">
    <property type="entry name" value="GGDEF"/>
    <property type="match status" value="1"/>
</dbReference>
<dbReference type="PANTHER" id="PTHR45138:SF9">
    <property type="entry name" value="DIGUANYLATE CYCLASE DGCM-RELATED"/>
    <property type="match status" value="1"/>
</dbReference>
<dbReference type="InterPro" id="IPR000160">
    <property type="entry name" value="GGDEF_dom"/>
</dbReference>
<accession>A0A5B2VHM5</accession>
<protein>
    <recommendedName>
        <fullName evidence="1">diguanylate cyclase</fullName>
        <ecNumber evidence="1">2.7.7.65</ecNumber>
    </recommendedName>
</protein>
<evidence type="ECO:0000259" key="4">
    <source>
        <dbReference type="PROSITE" id="PS50887"/>
    </source>
</evidence>
<dbReference type="GO" id="GO:0043709">
    <property type="term" value="P:cell adhesion involved in single-species biofilm formation"/>
    <property type="evidence" value="ECO:0007669"/>
    <property type="project" value="TreeGrafter"/>
</dbReference>
<dbReference type="Pfam" id="PF08448">
    <property type="entry name" value="PAS_4"/>
    <property type="match status" value="1"/>
</dbReference>
<dbReference type="SUPFAM" id="SSF55785">
    <property type="entry name" value="PYP-like sensor domain (PAS domain)"/>
    <property type="match status" value="1"/>
</dbReference>
<dbReference type="Gene3D" id="3.30.450.20">
    <property type="entry name" value="PAS domain"/>
    <property type="match status" value="1"/>
</dbReference>
<dbReference type="RefSeq" id="WP_149816236.1">
    <property type="nucleotide sequence ID" value="NZ_VUOA01000015.1"/>
</dbReference>
<evidence type="ECO:0000313" key="6">
    <source>
        <dbReference type="Proteomes" id="UP000323142"/>
    </source>
</evidence>
<feature type="coiled-coil region" evidence="3">
    <location>
        <begin position="267"/>
        <end position="301"/>
    </location>
</feature>
<evidence type="ECO:0000313" key="5">
    <source>
        <dbReference type="EMBL" id="KAA2238108.1"/>
    </source>
</evidence>
<dbReference type="EC" id="2.7.7.65" evidence="1"/>
<evidence type="ECO:0000256" key="3">
    <source>
        <dbReference type="SAM" id="Coils"/>
    </source>
</evidence>
<proteinExistence type="predicted"/>
<dbReference type="GO" id="GO:0052621">
    <property type="term" value="F:diguanylate cyclase activity"/>
    <property type="evidence" value="ECO:0007669"/>
    <property type="project" value="UniProtKB-EC"/>
</dbReference>
<dbReference type="SMART" id="SM00267">
    <property type="entry name" value="GGDEF"/>
    <property type="match status" value="1"/>
</dbReference>
<dbReference type="Gene3D" id="3.30.70.270">
    <property type="match status" value="1"/>
</dbReference>
<evidence type="ECO:0000256" key="2">
    <source>
        <dbReference type="ARBA" id="ARBA00034247"/>
    </source>
</evidence>
<dbReference type="PANTHER" id="PTHR45138">
    <property type="entry name" value="REGULATORY COMPONENTS OF SENSORY TRANSDUCTION SYSTEM"/>
    <property type="match status" value="1"/>
</dbReference>
<name>A0A5B2VHM5_9HYPH</name>
<comment type="catalytic activity">
    <reaction evidence="2">
        <text>2 GTP = 3',3'-c-di-GMP + 2 diphosphate</text>
        <dbReference type="Rhea" id="RHEA:24898"/>
        <dbReference type="ChEBI" id="CHEBI:33019"/>
        <dbReference type="ChEBI" id="CHEBI:37565"/>
        <dbReference type="ChEBI" id="CHEBI:58805"/>
        <dbReference type="EC" id="2.7.7.65"/>
    </reaction>
</comment>
<dbReference type="InterPro" id="IPR050469">
    <property type="entry name" value="Diguanylate_Cyclase"/>
</dbReference>
<dbReference type="InterPro" id="IPR035965">
    <property type="entry name" value="PAS-like_dom_sf"/>
</dbReference>
<sequence length="488" mass="53582">MFREIHDDRIEQRAAAPEIRVLLEAYRASHARHGFARYADLGPEARPDLAGDLVVLRPINRTNFRYEAYGERIAAVTGISLTGQTLDCLGGELRRFYRETYHRAMRSGLPLYTMHRSTYALNVYAWERLVVPVMDEAGQRLVVVLNKPQELRDNLLSAVLAASRDGILAMRTKRDEAGEIVDCEIVTANTRAAEICGRPCDALVGSSLLTAFPGLVEAGFWDLYKRVIVERTTEQFEAPYASDGIDGYFRVTAVPLDDGLTLSLTDITELKSALHVAEERNGELERAVAALEAARVELALEVRARRTAEGELRRIATLDHLTGILNRRGFDRRVRDETERCRRTECALSVIAMDLDHFKSVNDRRGHAAGDAVLVQVAEIVGEALRPDLDAFGRVGGEEFMILLAGTGPQAAAALAERLRQHLAATPVQVGSERFTITASFGVASLGGGFDAERMLLDADGALYKAKRAGRDRVVTAEAAGRQAAAVA</sequence>
<gene>
    <name evidence="5" type="ORF">F0L46_06435</name>
</gene>
<dbReference type="AlphaFoldDB" id="A0A5B2VHM5"/>
<dbReference type="OrthoDB" id="9812260at2"/>
<reference evidence="5 6" key="2">
    <citation type="submission" date="2019-09" db="EMBL/GenBank/DDBJ databases">
        <authorList>
            <person name="Jin C."/>
        </authorList>
    </citation>
    <scope>NUCLEOTIDE SEQUENCE [LARGE SCALE GENOMIC DNA]</scope>
    <source>
        <strain evidence="5 6">BN140002</strain>
    </source>
</reference>
<dbReference type="Pfam" id="PF00990">
    <property type="entry name" value="GGDEF"/>
    <property type="match status" value="1"/>
</dbReference>
<keyword evidence="3" id="KW-0175">Coiled coil</keyword>
<dbReference type="FunFam" id="3.30.70.270:FF:000001">
    <property type="entry name" value="Diguanylate cyclase domain protein"/>
    <property type="match status" value="1"/>
</dbReference>
<dbReference type="GO" id="GO:1902201">
    <property type="term" value="P:negative regulation of bacterial-type flagellum-dependent cell motility"/>
    <property type="evidence" value="ECO:0007669"/>
    <property type="project" value="TreeGrafter"/>
</dbReference>
<dbReference type="EMBL" id="VUOA01000015">
    <property type="protein sequence ID" value="KAA2238108.1"/>
    <property type="molecule type" value="Genomic_DNA"/>
</dbReference>
<reference evidence="5 6" key="1">
    <citation type="submission" date="2019-09" db="EMBL/GenBank/DDBJ databases">
        <title>Salinarimonas rosea gen. nov., sp. nov., a new member of the a-2 subgroup of the Proteobacteria.</title>
        <authorList>
            <person name="Liu J."/>
        </authorList>
    </citation>
    <scope>NUCLEOTIDE SEQUENCE [LARGE SCALE GENOMIC DNA]</scope>
    <source>
        <strain evidence="5 6">BN140002</strain>
    </source>
</reference>
<keyword evidence="6" id="KW-1185">Reference proteome</keyword>
<evidence type="ECO:0000256" key="1">
    <source>
        <dbReference type="ARBA" id="ARBA00012528"/>
    </source>
</evidence>
<dbReference type="Proteomes" id="UP000323142">
    <property type="component" value="Unassembled WGS sequence"/>
</dbReference>
<dbReference type="CDD" id="cd01949">
    <property type="entry name" value="GGDEF"/>
    <property type="match status" value="1"/>
</dbReference>
<feature type="domain" description="GGDEF" evidence="4">
    <location>
        <begin position="346"/>
        <end position="479"/>
    </location>
</feature>